<dbReference type="PROSITE" id="PS52029">
    <property type="entry name" value="LD_TPASE"/>
    <property type="match status" value="1"/>
</dbReference>
<evidence type="ECO:0000313" key="13">
    <source>
        <dbReference type="Proteomes" id="UP001597474"/>
    </source>
</evidence>
<organism evidence="12 13">
    <name type="scientific">Sulfitobacter aestuarii</name>
    <dbReference type="NCBI Taxonomy" id="2161676"/>
    <lineage>
        <taxon>Bacteria</taxon>
        <taxon>Pseudomonadati</taxon>
        <taxon>Pseudomonadota</taxon>
        <taxon>Alphaproteobacteria</taxon>
        <taxon>Rhodobacterales</taxon>
        <taxon>Roseobacteraceae</taxon>
        <taxon>Sulfitobacter</taxon>
    </lineage>
</organism>
<keyword evidence="12" id="KW-0012">Acyltransferase</keyword>
<dbReference type="EC" id="2.3.2.-" evidence="12"/>
<keyword evidence="4 12" id="KW-0808">Transferase</keyword>
<keyword evidence="10" id="KW-0732">Signal</keyword>
<feature type="chain" id="PRO_5046834024" evidence="10">
    <location>
        <begin position="39"/>
        <end position="202"/>
    </location>
</feature>
<dbReference type="PANTHER" id="PTHR30582:SF24">
    <property type="entry name" value="L,D-TRANSPEPTIDASE ERFK_SRFK-RELATED"/>
    <property type="match status" value="1"/>
</dbReference>
<comment type="caution">
    <text evidence="12">The sequence shown here is derived from an EMBL/GenBank/DDBJ whole genome shotgun (WGS) entry which is preliminary data.</text>
</comment>
<evidence type="ECO:0000256" key="7">
    <source>
        <dbReference type="ARBA" id="ARBA00022984"/>
    </source>
</evidence>
<feature type="active site" description="Proton donor/acceptor" evidence="9">
    <location>
        <position position="162"/>
    </location>
</feature>
<evidence type="ECO:0000256" key="5">
    <source>
        <dbReference type="ARBA" id="ARBA00022801"/>
    </source>
</evidence>
<evidence type="ECO:0000256" key="3">
    <source>
        <dbReference type="ARBA" id="ARBA00022676"/>
    </source>
</evidence>
<dbReference type="InterPro" id="IPR050979">
    <property type="entry name" value="LD-transpeptidase"/>
</dbReference>
<feature type="active site" description="Nucleophile" evidence="9">
    <location>
        <position position="178"/>
    </location>
</feature>
<dbReference type="Gene3D" id="2.40.440.10">
    <property type="entry name" value="L,D-transpeptidase catalytic domain-like"/>
    <property type="match status" value="1"/>
</dbReference>
<dbReference type="Pfam" id="PF03734">
    <property type="entry name" value="YkuD"/>
    <property type="match status" value="1"/>
</dbReference>
<dbReference type="InterPro" id="IPR038063">
    <property type="entry name" value="Transpep_catalytic_dom"/>
</dbReference>
<name>A0ABW5U4Z0_9RHOB</name>
<evidence type="ECO:0000256" key="1">
    <source>
        <dbReference type="ARBA" id="ARBA00004752"/>
    </source>
</evidence>
<keyword evidence="6 9" id="KW-0133">Cell shape</keyword>
<comment type="similarity">
    <text evidence="2">Belongs to the YkuD family.</text>
</comment>
<evidence type="ECO:0000313" key="12">
    <source>
        <dbReference type="EMBL" id="MFD2740804.1"/>
    </source>
</evidence>
<dbReference type="GO" id="GO:0016746">
    <property type="term" value="F:acyltransferase activity"/>
    <property type="evidence" value="ECO:0007669"/>
    <property type="project" value="UniProtKB-KW"/>
</dbReference>
<gene>
    <name evidence="12" type="ORF">ACFSUD_14560</name>
</gene>
<evidence type="ECO:0000256" key="6">
    <source>
        <dbReference type="ARBA" id="ARBA00022960"/>
    </source>
</evidence>
<dbReference type="PANTHER" id="PTHR30582">
    <property type="entry name" value="L,D-TRANSPEPTIDASE"/>
    <property type="match status" value="1"/>
</dbReference>
<keyword evidence="3" id="KW-0328">Glycosyltransferase</keyword>
<dbReference type="RefSeq" id="WP_235602562.1">
    <property type="nucleotide sequence ID" value="NZ_JBHUMP010000013.1"/>
</dbReference>
<feature type="signal peptide" evidence="10">
    <location>
        <begin position="1"/>
        <end position="38"/>
    </location>
</feature>
<evidence type="ECO:0000256" key="8">
    <source>
        <dbReference type="ARBA" id="ARBA00023316"/>
    </source>
</evidence>
<keyword evidence="8 9" id="KW-0961">Cell wall biogenesis/degradation</keyword>
<dbReference type="CDD" id="cd16913">
    <property type="entry name" value="YkuD_like"/>
    <property type="match status" value="1"/>
</dbReference>
<protein>
    <submittedName>
        <fullName evidence="12">L,D-transpeptidase</fullName>
        <ecNumber evidence="12">2.3.2.-</ecNumber>
    </submittedName>
</protein>
<evidence type="ECO:0000256" key="2">
    <source>
        <dbReference type="ARBA" id="ARBA00005992"/>
    </source>
</evidence>
<keyword evidence="13" id="KW-1185">Reference proteome</keyword>
<dbReference type="SUPFAM" id="SSF141523">
    <property type="entry name" value="L,D-transpeptidase catalytic domain-like"/>
    <property type="match status" value="1"/>
</dbReference>
<keyword evidence="5" id="KW-0378">Hydrolase</keyword>
<keyword evidence="7 9" id="KW-0573">Peptidoglycan synthesis</keyword>
<evidence type="ECO:0000256" key="10">
    <source>
        <dbReference type="SAM" id="SignalP"/>
    </source>
</evidence>
<dbReference type="Proteomes" id="UP001597474">
    <property type="component" value="Unassembled WGS sequence"/>
</dbReference>
<evidence type="ECO:0000256" key="9">
    <source>
        <dbReference type="PROSITE-ProRule" id="PRU01373"/>
    </source>
</evidence>
<dbReference type="EMBL" id="JBHUMP010000013">
    <property type="protein sequence ID" value="MFD2740804.1"/>
    <property type="molecule type" value="Genomic_DNA"/>
</dbReference>
<feature type="domain" description="L,D-TPase catalytic" evidence="11">
    <location>
        <begin position="71"/>
        <end position="202"/>
    </location>
</feature>
<sequence length="202" mass="22411">MTEGLIMKLIKDSSFSRRGALLGAAASGVFLGAGVATAQTTAPLGTPPVRRNISSFSTSNWRDHFENLNHGAILCDIDSRAVQYWSEDESVYKLYPSSVPESEELTKRGYTSVIKKVEGPSWRPTPSMKIRNPDWPDYFPPGPDNPLGTHALYLSWQYYRVHGTGDTRKIGRQSSNGCIGLYNEHIKELFALAEVGTQVKLF</sequence>
<comment type="pathway">
    <text evidence="1 9">Cell wall biogenesis; peptidoglycan biosynthesis.</text>
</comment>
<dbReference type="InterPro" id="IPR005490">
    <property type="entry name" value="LD_TPept_cat_dom"/>
</dbReference>
<reference evidence="13" key="1">
    <citation type="journal article" date="2019" name="Int. J. Syst. Evol. Microbiol.">
        <title>The Global Catalogue of Microorganisms (GCM) 10K type strain sequencing project: providing services to taxonomists for standard genome sequencing and annotation.</title>
        <authorList>
            <consortium name="The Broad Institute Genomics Platform"/>
            <consortium name="The Broad Institute Genome Sequencing Center for Infectious Disease"/>
            <person name="Wu L."/>
            <person name="Ma J."/>
        </authorList>
    </citation>
    <scope>NUCLEOTIDE SEQUENCE [LARGE SCALE GENOMIC DNA]</scope>
    <source>
        <strain evidence="13">TISTR 2562</strain>
    </source>
</reference>
<proteinExistence type="inferred from homology"/>
<accession>A0ABW5U4Z0</accession>
<evidence type="ECO:0000256" key="4">
    <source>
        <dbReference type="ARBA" id="ARBA00022679"/>
    </source>
</evidence>
<evidence type="ECO:0000259" key="11">
    <source>
        <dbReference type="PROSITE" id="PS52029"/>
    </source>
</evidence>